<dbReference type="AlphaFoldDB" id="A0A7W3JGA9"/>
<reference evidence="8 10" key="1">
    <citation type="submission" date="2019-07" db="EMBL/GenBank/DDBJ databases">
        <title>Whole genome shotgun sequence of Frigoribacterium faeni NBRC 103066.</title>
        <authorList>
            <person name="Hosoyama A."/>
            <person name="Uohara A."/>
            <person name="Ohji S."/>
            <person name="Ichikawa N."/>
        </authorList>
    </citation>
    <scope>NUCLEOTIDE SEQUENCE [LARGE SCALE GENOMIC DNA]</scope>
    <source>
        <strain evidence="8 10">NBRC 103066</strain>
    </source>
</reference>
<proteinExistence type="inferred from homology"/>
<dbReference type="Proteomes" id="UP000522688">
    <property type="component" value="Unassembled WGS sequence"/>
</dbReference>
<comment type="caution">
    <text evidence="9">The sequence shown here is derived from an EMBL/GenBank/DDBJ whole genome shotgun (WGS) entry which is preliminary data.</text>
</comment>
<dbReference type="InterPro" id="IPR051401">
    <property type="entry name" value="GtrA_CellWall_Glycosyl"/>
</dbReference>
<accession>A0A7W3JGA9</accession>
<sequence>MRRLVLQLARYGTVGALGVVVDLGLFNVLRATVFDPERLDSGPVLAKLASGLIAIVVVWLGNRYWTFRATRRRRAFREAAEFFAVALGGLLIGLACLGVSHYVLGFRSAAADNLSSNVIGLALGSAFRFTLYKLWVFHPARTSVETDPAPAR</sequence>
<evidence type="ECO:0000259" key="7">
    <source>
        <dbReference type="Pfam" id="PF04138"/>
    </source>
</evidence>
<dbReference type="PANTHER" id="PTHR38459:SF1">
    <property type="entry name" value="PROPHAGE BACTOPRENOL-LINKED GLUCOSE TRANSLOCASE HOMOLOG"/>
    <property type="match status" value="1"/>
</dbReference>
<dbReference type="GO" id="GO:0005886">
    <property type="term" value="C:plasma membrane"/>
    <property type="evidence" value="ECO:0007669"/>
    <property type="project" value="TreeGrafter"/>
</dbReference>
<dbReference type="GO" id="GO:0000271">
    <property type="term" value="P:polysaccharide biosynthetic process"/>
    <property type="evidence" value="ECO:0007669"/>
    <property type="project" value="InterPro"/>
</dbReference>
<dbReference type="RefSeq" id="WP_146854521.1">
    <property type="nucleotide sequence ID" value="NZ_BAAAHR010000002.1"/>
</dbReference>
<evidence type="ECO:0000256" key="6">
    <source>
        <dbReference type="SAM" id="Phobius"/>
    </source>
</evidence>
<feature type="transmembrane region" description="Helical" evidence="6">
    <location>
        <begin position="12"/>
        <end position="32"/>
    </location>
</feature>
<comment type="subcellular location">
    <subcellularLocation>
        <location evidence="1">Membrane</location>
        <topology evidence="1">Multi-pass membrane protein</topology>
    </subcellularLocation>
</comment>
<evidence type="ECO:0000256" key="5">
    <source>
        <dbReference type="ARBA" id="ARBA00023136"/>
    </source>
</evidence>
<organism evidence="9 11">
    <name type="scientific">Frigoribacterium faeni</name>
    <dbReference type="NCBI Taxonomy" id="145483"/>
    <lineage>
        <taxon>Bacteria</taxon>
        <taxon>Bacillati</taxon>
        <taxon>Actinomycetota</taxon>
        <taxon>Actinomycetes</taxon>
        <taxon>Micrococcales</taxon>
        <taxon>Microbacteriaceae</taxon>
        <taxon>Frigoribacterium</taxon>
    </lineage>
</organism>
<dbReference type="EMBL" id="BJUV01000012">
    <property type="protein sequence ID" value="GEK83155.1"/>
    <property type="molecule type" value="Genomic_DNA"/>
</dbReference>
<dbReference type="InterPro" id="IPR007267">
    <property type="entry name" value="GtrA_DPMS_TM"/>
</dbReference>
<comment type="similarity">
    <text evidence="2">Belongs to the GtrA family.</text>
</comment>
<evidence type="ECO:0000313" key="11">
    <source>
        <dbReference type="Proteomes" id="UP000522688"/>
    </source>
</evidence>
<evidence type="ECO:0000313" key="9">
    <source>
        <dbReference type="EMBL" id="MBA8812273.1"/>
    </source>
</evidence>
<name>A0A7W3JGA9_9MICO</name>
<feature type="transmembrane region" description="Helical" evidence="6">
    <location>
        <begin position="82"/>
        <end position="102"/>
    </location>
</feature>
<evidence type="ECO:0000256" key="3">
    <source>
        <dbReference type="ARBA" id="ARBA00022692"/>
    </source>
</evidence>
<keyword evidence="10" id="KW-1185">Reference proteome</keyword>
<evidence type="ECO:0000313" key="10">
    <source>
        <dbReference type="Proteomes" id="UP000321154"/>
    </source>
</evidence>
<feature type="domain" description="GtrA/DPMS transmembrane" evidence="7">
    <location>
        <begin position="10"/>
        <end position="137"/>
    </location>
</feature>
<evidence type="ECO:0000256" key="2">
    <source>
        <dbReference type="ARBA" id="ARBA00009399"/>
    </source>
</evidence>
<dbReference type="PANTHER" id="PTHR38459">
    <property type="entry name" value="PROPHAGE BACTOPRENOL-LINKED GLUCOSE TRANSLOCASE HOMOLOG"/>
    <property type="match status" value="1"/>
</dbReference>
<evidence type="ECO:0000313" key="8">
    <source>
        <dbReference type="EMBL" id="GEK83155.1"/>
    </source>
</evidence>
<dbReference type="Pfam" id="PF04138">
    <property type="entry name" value="GtrA_DPMS_TM"/>
    <property type="match status" value="1"/>
</dbReference>
<dbReference type="EMBL" id="JACGWW010000001">
    <property type="protein sequence ID" value="MBA8812273.1"/>
    <property type="molecule type" value="Genomic_DNA"/>
</dbReference>
<evidence type="ECO:0000256" key="1">
    <source>
        <dbReference type="ARBA" id="ARBA00004141"/>
    </source>
</evidence>
<evidence type="ECO:0000256" key="4">
    <source>
        <dbReference type="ARBA" id="ARBA00022989"/>
    </source>
</evidence>
<keyword evidence="5 6" id="KW-0472">Membrane</keyword>
<dbReference type="OrthoDB" id="9807815at2"/>
<dbReference type="Proteomes" id="UP000321154">
    <property type="component" value="Unassembled WGS sequence"/>
</dbReference>
<gene>
    <name evidence="9" type="ORF">FB463_000497</name>
    <name evidence="8" type="ORF">FFA01_14640</name>
</gene>
<feature type="transmembrane region" description="Helical" evidence="6">
    <location>
        <begin position="44"/>
        <end position="61"/>
    </location>
</feature>
<feature type="transmembrane region" description="Helical" evidence="6">
    <location>
        <begin position="114"/>
        <end position="131"/>
    </location>
</feature>
<protein>
    <submittedName>
        <fullName evidence="9">Putative flippase GtrA</fullName>
    </submittedName>
</protein>
<keyword evidence="4 6" id="KW-1133">Transmembrane helix</keyword>
<keyword evidence="3 6" id="KW-0812">Transmembrane</keyword>
<reference evidence="9 11" key="2">
    <citation type="submission" date="2020-07" db="EMBL/GenBank/DDBJ databases">
        <title>Sequencing the genomes of 1000 actinobacteria strains.</title>
        <authorList>
            <person name="Klenk H.-P."/>
        </authorList>
    </citation>
    <scope>NUCLEOTIDE SEQUENCE [LARGE SCALE GENOMIC DNA]</scope>
    <source>
        <strain evidence="9 11">DSM 10309</strain>
    </source>
</reference>